<accession>A0A0S7EN70</accession>
<dbReference type="EMBL" id="GBYX01475042">
    <property type="protein sequence ID" value="JAO06631.1"/>
    <property type="molecule type" value="Transcribed_RNA"/>
</dbReference>
<dbReference type="AlphaFoldDB" id="A0A0S7EN70"/>
<protein>
    <submittedName>
        <fullName evidence="1">PPUP7633</fullName>
    </submittedName>
</protein>
<proteinExistence type="predicted"/>
<gene>
    <name evidence="1" type="primary">PPUP7633</name>
</gene>
<evidence type="ECO:0000313" key="1">
    <source>
        <dbReference type="EMBL" id="JAO06631.1"/>
    </source>
</evidence>
<reference evidence="1" key="1">
    <citation type="submission" date="2014-12" db="EMBL/GenBank/DDBJ databases">
        <title>Parallel Evolution in Life History Adaptation Evident in the Tissue-Specific Poeciliopsis prolifica transcriptome.</title>
        <authorList>
            <person name="Jue N.K."/>
            <person name="Foley R.J."/>
            <person name="Obergfell C."/>
            <person name="Reznick D.N."/>
            <person name="O'Neill R.J."/>
            <person name="O'Neill M.J."/>
        </authorList>
    </citation>
    <scope>NUCLEOTIDE SEQUENCE</scope>
</reference>
<feature type="non-terminal residue" evidence="1">
    <location>
        <position position="1"/>
    </location>
</feature>
<name>A0A0S7EN70_9TELE</name>
<organism evidence="1">
    <name type="scientific">Poeciliopsis prolifica</name>
    <name type="common">blackstripe livebearer</name>
    <dbReference type="NCBI Taxonomy" id="188132"/>
    <lineage>
        <taxon>Eukaryota</taxon>
        <taxon>Metazoa</taxon>
        <taxon>Chordata</taxon>
        <taxon>Craniata</taxon>
        <taxon>Vertebrata</taxon>
        <taxon>Euteleostomi</taxon>
        <taxon>Actinopterygii</taxon>
        <taxon>Neopterygii</taxon>
        <taxon>Teleostei</taxon>
        <taxon>Neoteleostei</taxon>
        <taxon>Acanthomorphata</taxon>
        <taxon>Ovalentaria</taxon>
        <taxon>Atherinomorphae</taxon>
        <taxon>Cyprinodontiformes</taxon>
        <taxon>Poeciliidae</taxon>
        <taxon>Poeciliinae</taxon>
        <taxon>Poeciliopsis</taxon>
    </lineage>
</organism>
<sequence length="102" mass="11532">RGRKERTALINSGRPGWLWMIKMDDPTLQHTQSDTSAAAIALWQTVEANKEENVWFLCAYYLLYEFNSSSKKAVPDMEAIRTDPKLILIPATSKISTSSTLL</sequence>